<dbReference type="Proteomes" id="UP000607653">
    <property type="component" value="Unassembled WGS sequence"/>
</dbReference>
<comment type="subcellular location">
    <subcellularLocation>
        <location evidence="1">Membrane</location>
        <topology evidence="1">Multi-pass membrane protein</topology>
    </subcellularLocation>
</comment>
<dbReference type="Gene3D" id="3.40.50.300">
    <property type="entry name" value="P-loop containing nucleotide triphosphate hydrolases"/>
    <property type="match status" value="1"/>
</dbReference>
<organism evidence="7 8">
    <name type="scientific">Nelumbo nucifera</name>
    <name type="common">Sacred lotus</name>
    <dbReference type="NCBI Taxonomy" id="4432"/>
    <lineage>
        <taxon>Eukaryota</taxon>
        <taxon>Viridiplantae</taxon>
        <taxon>Streptophyta</taxon>
        <taxon>Embryophyta</taxon>
        <taxon>Tracheophyta</taxon>
        <taxon>Spermatophyta</taxon>
        <taxon>Magnoliopsida</taxon>
        <taxon>Proteales</taxon>
        <taxon>Nelumbonaceae</taxon>
        <taxon>Nelumbo</taxon>
    </lineage>
</organism>
<dbReference type="EMBL" id="DUZY01000001">
    <property type="protein sequence ID" value="DAD23358.1"/>
    <property type="molecule type" value="Genomic_DNA"/>
</dbReference>
<proteinExistence type="predicted"/>
<dbReference type="PANTHER" id="PTHR48041:SF111">
    <property type="entry name" value="ABC TRANSPORTER G FAMILY MEMBER 14"/>
    <property type="match status" value="1"/>
</dbReference>
<dbReference type="PANTHER" id="PTHR48041">
    <property type="entry name" value="ABC TRANSPORTER G FAMILY MEMBER 28"/>
    <property type="match status" value="1"/>
</dbReference>
<feature type="domain" description="ABC transporter family G" evidence="6">
    <location>
        <begin position="44"/>
        <end position="101"/>
    </location>
</feature>
<protein>
    <recommendedName>
        <fullName evidence="6">ABC transporter family G domain-containing protein</fullName>
    </recommendedName>
</protein>
<dbReference type="GO" id="GO:0016020">
    <property type="term" value="C:membrane"/>
    <property type="evidence" value="ECO:0007669"/>
    <property type="project" value="UniProtKB-SubCell"/>
</dbReference>
<keyword evidence="2" id="KW-0813">Transport</keyword>
<keyword evidence="5" id="KW-0472">Membrane</keyword>
<accession>A0A822Y138</accession>
<dbReference type="InterPro" id="IPR027417">
    <property type="entry name" value="P-loop_NTPase"/>
</dbReference>
<evidence type="ECO:0000256" key="4">
    <source>
        <dbReference type="ARBA" id="ARBA00022989"/>
    </source>
</evidence>
<reference evidence="7 8" key="1">
    <citation type="journal article" date="2020" name="Mol. Biol. Evol.">
        <title>Distinct Expression and Methylation Patterns for Genes with Different Fates following a Single Whole-Genome Duplication in Flowering Plants.</title>
        <authorList>
            <person name="Shi T."/>
            <person name="Rahmani R.S."/>
            <person name="Gugger P.F."/>
            <person name="Wang M."/>
            <person name="Li H."/>
            <person name="Zhang Y."/>
            <person name="Li Z."/>
            <person name="Wang Q."/>
            <person name="Van de Peer Y."/>
            <person name="Marchal K."/>
            <person name="Chen J."/>
        </authorList>
    </citation>
    <scope>NUCLEOTIDE SEQUENCE [LARGE SCALE GENOMIC DNA]</scope>
    <source>
        <tissue evidence="7">Leaf</tissue>
    </source>
</reference>
<evidence type="ECO:0000313" key="7">
    <source>
        <dbReference type="EMBL" id="DAD23358.1"/>
    </source>
</evidence>
<evidence type="ECO:0000256" key="5">
    <source>
        <dbReference type="ARBA" id="ARBA00023136"/>
    </source>
</evidence>
<dbReference type="InterPro" id="IPR043926">
    <property type="entry name" value="ABCG_dom"/>
</dbReference>
<keyword evidence="8" id="KW-1185">Reference proteome</keyword>
<dbReference type="AlphaFoldDB" id="A0A822Y138"/>
<keyword evidence="3" id="KW-0812">Transmembrane</keyword>
<evidence type="ECO:0000256" key="3">
    <source>
        <dbReference type="ARBA" id="ARBA00022692"/>
    </source>
</evidence>
<comment type="caution">
    <text evidence="7">The sequence shown here is derived from an EMBL/GenBank/DDBJ whole genome shotgun (WGS) entry which is preliminary data.</text>
</comment>
<dbReference type="SUPFAM" id="SSF52540">
    <property type="entry name" value="P-loop containing nucleoside triphosphate hydrolases"/>
    <property type="match status" value="1"/>
</dbReference>
<evidence type="ECO:0000313" key="8">
    <source>
        <dbReference type="Proteomes" id="UP000607653"/>
    </source>
</evidence>
<dbReference type="GO" id="GO:0140359">
    <property type="term" value="F:ABC-type transporter activity"/>
    <property type="evidence" value="ECO:0007669"/>
    <property type="project" value="InterPro"/>
</dbReference>
<dbReference type="Pfam" id="PF19055">
    <property type="entry name" value="ABC2_membrane_7"/>
    <property type="match status" value="1"/>
</dbReference>
<evidence type="ECO:0000256" key="2">
    <source>
        <dbReference type="ARBA" id="ARBA00022448"/>
    </source>
</evidence>
<keyword evidence="4" id="KW-1133">Transmembrane helix</keyword>
<sequence length="101" mass="11041">MLINPSVLLLDEPTSELDSTTDQRILTTLKKLAGGGRTMVTTIHQPSIRLYHMFDKVVLLSEGYPIYHGPASAPLDYFPIGFSTSVTVNPADHLLDLANGM</sequence>
<name>A0A822Y138_NELNU</name>
<gene>
    <name evidence="7" type="ORF">HUJ06_024821</name>
</gene>
<dbReference type="InterPro" id="IPR050352">
    <property type="entry name" value="ABCG_transporters"/>
</dbReference>
<evidence type="ECO:0000256" key="1">
    <source>
        <dbReference type="ARBA" id="ARBA00004141"/>
    </source>
</evidence>
<evidence type="ECO:0000259" key="6">
    <source>
        <dbReference type="Pfam" id="PF19055"/>
    </source>
</evidence>